<comment type="caution">
    <text evidence="8">The sequence shown here is derived from an EMBL/GenBank/DDBJ whole genome shotgun (WGS) entry which is preliminary data.</text>
</comment>
<dbReference type="SUPFAM" id="SSF47459">
    <property type="entry name" value="HLH, helix-loop-helix DNA-binding domain"/>
    <property type="match status" value="1"/>
</dbReference>
<dbReference type="Proteomes" id="UP001152484">
    <property type="component" value="Unassembled WGS sequence"/>
</dbReference>
<dbReference type="GO" id="GO:0043565">
    <property type="term" value="F:sequence-specific DNA binding"/>
    <property type="evidence" value="ECO:0007669"/>
    <property type="project" value="TreeGrafter"/>
</dbReference>
<feature type="coiled-coil region" evidence="5">
    <location>
        <begin position="229"/>
        <end position="256"/>
    </location>
</feature>
<keyword evidence="9" id="KW-1185">Reference proteome</keyword>
<feature type="region of interest" description="Disordered" evidence="6">
    <location>
        <begin position="176"/>
        <end position="196"/>
    </location>
</feature>
<dbReference type="Pfam" id="PF22754">
    <property type="entry name" value="bHLH-TF_ACT-like_plant"/>
    <property type="match status" value="1"/>
</dbReference>
<dbReference type="GO" id="GO:0005634">
    <property type="term" value="C:nucleus"/>
    <property type="evidence" value="ECO:0007669"/>
    <property type="project" value="UniProtKB-SubCell"/>
</dbReference>
<dbReference type="SMART" id="SM00353">
    <property type="entry name" value="HLH"/>
    <property type="match status" value="1"/>
</dbReference>
<dbReference type="Pfam" id="PF00010">
    <property type="entry name" value="HLH"/>
    <property type="match status" value="1"/>
</dbReference>
<keyword evidence="5" id="KW-0175">Coiled coil</keyword>
<keyword evidence="3" id="KW-0804">Transcription</keyword>
<evidence type="ECO:0000313" key="9">
    <source>
        <dbReference type="Proteomes" id="UP001152484"/>
    </source>
</evidence>
<evidence type="ECO:0000313" key="8">
    <source>
        <dbReference type="EMBL" id="CAH9097800.1"/>
    </source>
</evidence>
<dbReference type="GO" id="GO:0003700">
    <property type="term" value="F:DNA-binding transcription factor activity"/>
    <property type="evidence" value="ECO:0007669"/>
    <property type="project" value="TreeGrafter"/>
</dbReference>
<gene>
    <name evidence="8" type="ORF">CEURO_LOCUS14020</name>
</gene>
<dbReference type="InterPro" id="IPR036638">
    <property type="entry name" value="HLH_DNA-bd_sf"/>
</dbReference>
<dbReference type="InterPro" id="IPR054502">
    <property type="entry name" value="bHLH-TF_ACT-like_plant"/>
</dbReference>
<dbReference type="EMBL" id="CAMAPE010000035">
    <property type="protein sequence ID" value="CAH9097800.1"/>
    <property type="molecule type" value="Genomic_DNA"/>
</dbReference>
<keyword evidence="4" id="KW-0539">Nucleus</keyword>
<evidence type="ECO:0000256" key="2">
    <source>
        <dbReference type="ARBA" id="ARBA00023015"/>
    </source>
</evidence>
<evidence type="ECO:0000259" key="7">
    <source>
        <dbReference type="PROSITE" id="PS50888"/>
    </source>
</evidence>
<dbReference type="PANTHER" id="PTHR31945">
    <property type="entry name" value="TRANSCRIPTION FACTOR SCREAM2-RELATED"/>
    <property type="match status" value="1"/>
</dbReference>
<keyword evidence="2" id="KW-0805">Transcription regulation</keyword>
<name>A0A9P0ZF80_CUSEU</name>
<comment type="subcellular location">
    <subcellularLocation>
        <location evidence="1">Nucleus</location>
    </subcellularLocation>
</comment>
<evidence type="ECO:0000256" key="3">
    <source>
        <dbReference type="ARBA" id="ARBA00023163"/>
    </source>
</evidence>
<feature type="compositionally biased region" description="Basic and acidic residues" evidence="6">
    <location>
        <begin position="178"/>
        <end position="189"/>
    </location>
</feature>
<accession>A0A9P0ZF80</accession>
<evidence type="ECO:0000256" key="1">
    <source>
        <dbReference type="ARBA" id="ARBA00004123"/>
    </source>
</evidence>
<protein>
    <recommendedName>
        <fullName evidence="7">BHLH domain-containing protein</fullName>
    </recommendedName>
</protein>
<reference evidence="8" key="1">
    <citation type="submission" date="2022-07" db="EMBL/GenBank/DDBJ databases">
        <authorList>
            <person name="Macas J."/>
            <person name="Novak P."/>
            <person name="Neumann P."/>
        </authorList>
    </citation>
    <scope>NUCLEOTIDE SEQUENCE</scope>
</reference>
<dbReference type="OrthoDB" id="752464at2759"/>
<dbReference type="Gene3D" id="4.10.280.10">
    <property type="entry name" value="Helix-loop-helix DNA-binding domain"/>
    <property type="match status" value="1"/>
</dbReference>
<feature type="domain" description="BHLH" evidence="7">
    <location>
        <begin position="190"/>
        <end position="239"/>
    </location>
</feature>
<evidence type="ECO:0000256" key="5">
    <source>
        <dbReference type="SAM" id="Coils"/>
    </source>
</evidence>
<dbReference type="InterPro" id="IPR011598">
    <property type="entry name" value="bHLH_dom"/>
</dbReference>
<dbReference type="AlphaFoldDB" id="A0A9P0ZF80"/>
<proteinExistence type="predicted"/>
<dbReference type="InterPro" id="IPR051358">
    <property type="entry name" value="TF_AMS/ICE1/BHLH6-like"/>
</dbReference>
<dbReference type="GO" id="GO:0046983">
    <property type="term" value="F:protein dimerization activity"/>
    <property type="evidence" value="ECO:0007669"/>
    <property type="project" value="InterPro"/>
</dbReference>
<evidence type="ECO:0000256" key="6">
    <source>
        <dbReference type="SAM" id="MobiDB-lite"/>
    </source>
</evidence>
<evidence type="ECO:0000256" key="4">
    <source>
        <dbReference type="ARBA" id="ARBA00023242"/>
    </source>
</evidence>
<dbReference type="PROSITE" id="PS50888">
    <property type="entry name" value="BHLH"/>
    <property type="match status" value="1"/>
</dbReference>
<sequence>MEVYGNGFLEELLSLRSSDSGEASSVTPMEMSMNSDAFLYSPSVWAPSCIEENTILDCSGEDQIIPIPPATSSSPFDGYINCLPFDHQILINNSSFFNEELYSTPQLTELPAPPFQYSNKEEILSSSSSSVIFDHEVNSFHHVQCKVEPTVCNHQYSSGGGGELWQNGSFSIGSFSPEDDKRLKNKKLDGQPSKNLMAERRRRKRLNDRLSMLRSIVPKISRMDRTSILGDTIDYMKELQKRIKQLQEEMELGPDQLRLMSIFNDGKPDEISVRNSPKVDVESKESSCDTRVEISCSAKPGLLLSTVTTLEALGLEIQQCVVSCFNDFAMRASCTEELRNSEALSAEDVKQALLRNGEYGERRY</sequence>
<organism evidence="8 9">
    <name type="scientific">Cuscuta europaea</name>
    <name type="common">European dodder</name>
    <dbReference type="NCBI Taxonomy" id="41803"/>
    <lineage>
        <taxon>Eukaryota</taxon>
        <taxon>Viridiplantae</taxon>
        <taxon>Streptophyta</taxon>
        <taxon>Embryophyta</taxon>
        <taxon>Tracheophyta</taxon>
        <taxon>Spermatophyta</taxon>
        <taxon>Magnoliopsida</taxon>
        <taxon>eudicotyledons</taxon>
        <taxon>Gunneridae</taxon>
        <taxon>Pentapetalae</taxon>
        <taxon>asterids</taxon>
        <taxon>lamiids</taxon>
        <taxon>Solanales</taxon>
        <taxon>Convolvulaceae</taxon>
        <taxon>Cuscuteae</taxon>
        <taxon>Cuscuta</taxon>
        <taxon>Cuscuta subgen. Cuscuta</taxon>
    </lineage>
</organism>
<dbReference type="PANTHER" id="PTHR31945:SF15">
    <property type="entry name" value="TRANSCRIPTION FACTOR BHLH61-RELATED"/>
    <property type="match status" value="1"/>
</dbReference>